<keyword evidence="7" id="KW-0961">Cell wall biogenesis/degradation</keyword>
<protein>
    <recommendedName>
        <fullName evidence="9">Lipid II:glycine glycyltransferase</fullName>
        <ecNumber evidence="8">2.3.2.16</ecNumber>
    </recommendedName>
    <alternativeName>
        <fullName evidence="10">Factor essential for expression of methicillin resistance X</fullName>
    </alternativeName>
</protein>
<keyword evidence="6" id="KW-0012">Acyltransferase</keyword>
<dbReference type="PATRIC" id="fig|1345023.5.peg.2191"/>
<keyword evidence="5" id="KW-0573">Peptidoglycan synthesis</keyword>
<dbReference type="EMBL" id="ATCL01000020">
    <property type="protein sequence ID" value="ERG66717.1"/>
    <property type="molecule type" value="Genomic_DNA"/>
</dbReference>
<dbReference type="InterPro" id="IPR016181">
    <property type="entry name" value="Acyl_CoA_acyltransferase"/>
</dbReference>
<comment type="subcellular location">
    <subcellularLocation>
        <location evidence="1">Cytoplasm</location>
    </subcellularLocation>
</comment>
<evidence type="ECO:0000256" key="8">
    <source>
        <dbReference type="ARBA" id="ARBA00039074"/>
    </source>
</evidence>
<evidence type="ECO:0000256" key="11">
    <source>
        <dbReference type="ARBA" id="ARBA00048654"/>
    </source>
</evidence>
<dbReference type="PROSITE" id="PS51191">
    <property type="entry name" value="FEMABX"/>
    <property type="match status" value="1"/>
</dbReference>
<dbReference type="SUPFAM" id="SSF55729">
    <property type="entry name" value="Acyl-CoA N-acyltransferases (Nat)"/>
    <property type="match status" value="1"/>
</dbReference>
<dbReference type="InterPro" id="IPR003447">
    <property type="entry name" value="FEMABX"/>
</dbReference>
<evidence type="ECO:0000256" key="9">
    <source>
        <dbReference type="ARBA" id="ARBA00040679"/>
    </source>
</evidence>
<evidence type="ECO:0000256" key="2">
    <source>
        <dbReference type="ARBA" id="ARBA00009943"/>
    </source>
</evidence>
<evidence type="ECO:0000256" key="6">
    <source>
        <dbReference type="ARBA" id="ARBA00023315"/>
    </source>
</evidence>
<dbReference type="Proteomes" id="UP000016464">
    <property type="component" value="Unassembled WGS sequence"/>
</dbReference>
<dbReference type="InterPro" id="IPR050644">
    <property type="entry name" value="PG_Glycine_Bridge_Synth"/>
</dbReference>
<evidence type="ECO:0000256" key="7">
    <source>
        <dbReference type="ARBA" id="ARBA00023316"/>
    </source>
</evidence>
<comment type="similarity">
    <text evidence="2">Belongs to the FemABX family.</text>
</comment>
<sequence>MMFNQIVKHRWEWENWLREVNCDSYDHYDYVLANCEPGEQPELYIAAKDDGILLYPYIRRPIAHRHDDLVTAYGYGGPFREGNFTNEDVKEARRLFLQRPENQATVTETIRYHPCRVDPDLMQVFGQAVPIRQTVHVRLDDSFEQLEQRFSKMTKRNVKRAVREQVTVARGQSNELCEFIRLYRATMDRRAANDIYYFPDRYFEDLWNSDKCETELLFAVHEGVIVAGVFMLFGDDGAHYHLGGSDANYLALRPNHFLFREMIRRAVEKEKAYVHLGGGATGEDALFDFKQSFSGDEPLTYYIGQAVLDEVVYHRLNQDHLLRHGPSDFFPLYRTPVAETVAEVQAER</sequence>
<dbReference type="GO" id="GO:0008360">
    <property type="term" value="P:regulation of cell shape"/>
    <property type="evidence" value="ECO:0007669"/>
    <property type="project" value="UniProtKB-KW"/>
</dbReference>
<keyword evidence="14" id="KW-1185">Reference proteome</keyword>
<evidence type="ECO:0000259" key="12">
    <source>
        <dbReference type="Pfam" id="PF13480"/>
    </source>
</evidence>
<dbReference type="eggNOG" id="COG2348">
    <property type="taxonomic scope" value="Bacteria"/>
</dbReference>
<accession>U1LWS9</accession>
<dbReference type="GO" id="GO:0005737">
    <property type="term" value="C:cytoplasm"/>
    <property type="evidence" value="ECO:0007669"/>
    <property type="project" value="UniProtKB-SubCell"/>
</dbReference>
<dbReference type="EC" id="2.3.2.16" evidence="8"/>
<dbReference type="AlphaFoldDB" id="U1LWS9"/>
<dbReference type="GO" id="GO:0016755">
    <property type="term" value="F:aminoacyltransferase activity"/>
    <property type="evidence" value="ECO:0007669"/>
    <property type="project" value="InterPro"/>
</dbReference>
<evidence type="ECO:0000256" key="1">
    <source>
        <dbReference type="ARBA" id="ARBA00004496"/>
    </source>
</evidence>
<evidence type="ECO:0000256" key="10">
    <source>
        <dbReference type="ARBA" id="ARBA00042933"/>
    </source>
</evidence>
<gene>
    <name evidence="13" type="ORF">M467_05430</name>
</gene>
<comment type="caution">
    <text evidence="13">The sequence shown here is derived from an EMBL/GenBank/DDBJ whole genome shotgun (WGS) entry which is preliminary data.</text>
</comment>
<evidence type="ECO:0000313" key="14">
    <source>
        <dbReference type="Proteomes" id="UP000016464"/>
    </source>
</evidence>
<dbReference type="STRING" id="1385984.GCA_000702565_01583"/>
<evidence type="ECO:0000256" key="5">
    <source>
        <dbReference type="ARBA" id="ARBA00022984"/>
    </source>
</evidence>
<proteinExistence type="inferred from homology"/>
<dbReference type="InterPro" id="IPR038740">
    <property type="entry name" value="BioF2-like_GNAT_dom"/>
</dbReference>
<dbReference type="Gene3D" id="3.40.630.30">
    <property type="match status" value="1"/>
</dbReference>
<reference evidence="13 14" key="1">
    <citation type="journal article" date="2013" name="Genome Announc.">
        <title>Draft Genome Sequence of Exiguobacterium pavilionensis Strain RW-2, with Wide Thermal, Salinity, and pH Tolerance, Isolated from Modern Freshwater Microbialites.</title>
        <authorList>
            <person name="White R.A.III."/>
            <person name="Grassa C.J."/>
            <person name="Suttle C.A."/>
        </authorList>
    </citation>
    <scope>NUCLEOTIDE SEQUENCE [LARGE SCALE GENOMIC DNA]</scope>
    <source>
        <strain evidence="13 14">RW-2</strain>
    </source>
</reference>
<comment type="catalytic activity">
    <reaction evidence="11">
        <text>beta-D-GlcNAc-(1-&gt;4)-Mur2Ac(oyl-L-Ala-D-isoglutaminyl-L-Lys-D-Ala-D-Ala)-di-trans,octa-cis-undecaprenyl diphosphate + glycyl-tRNA(Gly) = beta-D-GlcNAc-(1-&gt;4)-Mur2Ac(oyl-L-Ala-D-isoglutaminyl-L-Lys-(N(6)-Gly)-D-Ala-D-Ala)-di-trans,octa-cis-undecaprenyl diphosphate + tRNA(Gly) + H(+)</text>
        <dbReference type="Rhea" id="RHEA:30435"/>
        <dbReference type="Rhea" id="RHEA-COMP:9664"/>
        <dbReference type="Rhea" id="RHEA-COMP:9683"/>
        <dbReference type="ChEBI" id="CHEBI:15378"/>
        <dbReference type="ChEBI" id="CHEBI:62233"/>
        <dbReference type="ChEBI" id="CHEBI:62234"/>
        <dbReference type="ChEBI" id="CHEBI:78442"/>
        <dbReference type="ChEBI" id="CHEBI:78522"/>
        <dbReference type="EC" id="2.3.2.16"/>
    </reaction>
</comment>
<evidence type="ECO:0000313" key="13">
    <source>
        <dbReference type="EMBL" id="ERG66717.1"/>
    </source>
</evidence>
<dbReference type="PANTHER" id="PTHR36174">
    <property type="entry name" value="LIPID II:GLYCINE GLYCYLTRANSFERASE"/>
    <property type="match status" value="1"/>
</dbReference>
<evidence type="ECO:0000256" key="3">
    <source>
        <dbReference type="ARBA" id="ARBA00022679"/>
    </source>
</evidence>
<dbReference type="PANTHER" id="PTHR36174:SF1">
    <property type="entry name" value="LIPID II:GLYCINE GLYCYLTRANSFERASE"/>
    <property type="match status" value="1"/>
</dbReference>
<evidence type="ECO:0000256" key="4">
    <source>
        <dbReference type="ARBA" id="ARBA00022960"/>
    </source>
</evidence>
<dbReference type="GO" id="GO:0009252">
    <property type="term" value="P:peptidoglycan biosynthetic process"/>
    <property type="evidence" value="ECO:0007669"/>
    <property type="project" value="UniProtKB-KW"/>
</dbReference>
<keyword evidence="3" id="KW-0808">Transferase</keyword>
<dbReference type="GO" id="GO:0071555">
    <property type="term" value="P:cell wall organization"/>
    <property type="evidence" value="ECO:0007669"/>
    <property type="project" value="UniProtKB-KW"/>
</dbReference>
<name>U1LWS9_9BACL</name>
<dbReference type="RefSeq" id="WP_021067346.1">
    <property type="nucleotide sequence ID" value="NZ_ATCL01000020.1"/>
</dbReference>
<organism evidence="13 14">
    <name type="scientific">Exiguobacterium chiriqhucha RW-2</name>
    <dbReference type="NCBI Taxonomy" id="1345023"/>
    <lineage>
        <taxon>Bacteria</taxon>
        <taxon>Bacillati</taxon>
        <taxon>Bacillota</taxon>
        <taxon>Bacilli</taxon>
        <taxon>Bacillales</taxon>
        <taxon>Bacillales Family XII. Incertae Sedis</taxon>
        <taxon>Exiguobacterium</taxon>
    </lineage>
</organism>
<dbReference type="OrthoDB" id="9785911at2"/>
<dbReference type="Pfam" id="PF13480">
    <property type="entry name" value="Acetyltransf_6"/>
    <property type="match status" value="1"/>
</dbReference>
<keyword evidence="4" id="KW-0133">Cell shape</keyword>
<feature type="domain" description="BioF2-like acetyltransferase" evidence="12">
    <location>
        <begin position="151"/>
        <end position="281"/>
    </location>
</feature>